<dbReference type="EMBL" id="FXBJ01000002">
    <property type="protein sequence ID" value="SMH40804.1"/>
    <property type="molecule type" value="Genomic_DNA"/>
</dbReference>
<dbReference type="InterPro" id="IPR009589">
    <property type="entry name" value="PH_YyaB-like"/>
</dbReference>
<reference evidence="3 4" key="1">
    <citation type="submission" date="2017-04" db="EMBL/GenBank/DDBJ databases">
        <authorList>
            <person name="Afonso C.L."/>
            <person name="Miller P.J."/>
            <person name="Scott M.A."/>
            <person name="Spackman E."/>
            <person name="Goraichik I."/>
            <person name="Dimitrov K.M."/>
            <person name="Suarez D.L."/>
            <person name="Swayne D.E."/>
        </authorList>
    </citation>
    <scope>NUCLEOTIDE SEQUENCE [LARGE SCALE GENOMIC DNA]</scope>
    <source>
        <strain evidence="3 4">LMG26642</strain>
    </source>
</reference>
<name>A0A1X7NSS1_9LACT</name>
<dbReference type="OrthoDB" id="2436858at2"/>
<keyword evidence="1" id="KW-1133">Transmembrane helix</keyword>
<dbReference type="AlphaFoldDB" id="A0A1X7NSS1"/>
<keyword evidence="1" id="KW-0812">Transmembrane</keyword>
<feature type="transmembrane region" description="Helical" evidence="1">
    <location>
        <begin position="41"/>
        <end position="65"/>
    </location>
</feature>
<keyword evidence="4" id="KW-1185">Reference proteome</keyword>
<feature type="domain" description="Uncharacterized protein YyaB-like PH" evidence="2">
    <location>
        <begin position="62"/>
        <end position="141"/>
    </location>
</feature>
<evidence type="ECO:0000259" key="2">
    <source>
        <dbReference type="Pfam" id="PF06713"/>
    </source>
</evidence>
<evidence type="ECO:0000313" key="4">
    <source>
        <dbReference type="Proteomes" id="UP000193435"/>
    </source>
</evidence>
<dbReference type="Pfam" id="PF06713">
    <property type="entry name" value="bPH_4"/>
    <property type="match status" value="1"/>
</dbReference>
<dbReference type="Proteomes" id="UP000193435">
    <property type="component" value="Unassembled WGS sequence"/>
</dbReference>
<feature type="transmembrane region" description="Helical" evidence="1">
    <location>
        <begin position="12"/>
        <end position="35"/>
    </location>
</feature>
<proteinExistence type="predicted"/>
<evidence type="ECO:0000256" key="1">
    <source>
        <dbReference type="SAM" id="Phobius"/>
    </source>
</evidence>
<dbReference type="GO" id="GO:0030153">
    <property type="term" value="P:bacteriocin immunity"/>
    <property type="evidence" value="ECO:0007669"/>
    <property type="project" value="InterPro"/>
</dbReference>
<protein>
    <submittedName>
        <fullName evidence="3">PH domain-containing protein</fullName>
    </submittedName>
</protein>
<sequence length="154" mass="17860">MTFYTKRDSFLLVLFSSNSFLFVISLIVVLTTVPFNQWFKWIGWGLLVGALLSWLAAGWFISYTFNKESVLIRKGLFIKQIQYNQLIKAKEVYYRLPDLLTGERALSSKDGLALYYQTKVGMKTIKLSPKDKVAFVIELKKSVPKIEIEYLNKK</sequence>
<dbReference type="STRING" id="1073423.SAMN04488700_2424"/>
<gene>
    <name evidence="3" type="ORF">SAMN04488700_2424</name>
</gene>
<organism evidence="3 4">
    <name type="scientific">Carnobacterium iners</name>
    <dbReference type="NCBI Taxonomy" id="1073423"/>
    <lineage>
        <taxon>Bacteria</taxon>
        <taxon>Bacillati</taxon>
        <taxon>Bacillota</taxon>
        <taxon>Bacilli</taxon>
        <taxon>Lactobacillales</taxon>
        <taxon>Carnobacteriaceae</taxon>
        <taxon>Carnobacterium</taxon>
    </lineage>
</organism>
<keyword evidence="1" id="KW-0472">Membrane</keyword>
<accession>A0A1X7NSS1</accession>
<dbReference type="RefSeq" id="WP_085560434.1">
    <property type="nucleotide sequence ID" value="NZ_FOAH01000015.1"/>
</dbReference>
<evidence type="ECO:0000313" key="3">
    <source>
        <dbReference type="EMBL" id="SMH40804.1"/>
    </source>
</evidence>